<dbReference type="InterPro" id="IPR039426">
    <property type="entry name" value="TonB-dep_rcpt-like"/>
</dbReference>
<dbReference type="AlphaFoldDB" id="A0A413MM72"/>
<dbReference type="GO" id="GO:0009279">
    <property type="term" value="C:cell outer membrane"/>
    <property type="evidence" value="ECO:0007669"/>
    <property type="project" value="UniProtKB-SubCell"/>
</dbReference>
<evidence type="ECO:0000256" key="4">
    <source>
        <dbReference type="ARBA" id="ARBA00022692"/>
    </source>
</evidence>
<proteinExistence type="inferred from homology"/>
<evidence type="ECO:0000259" key="9">
    <source>
        <dbReference type="Pfam" id="PF07715"/>
    </source>
</evidence>
<comment type="caution">
    <text evidence="10">The sequence shown here is derived from an EMBL/GenBank/DDBJ whole genome shotgun (WGS) entry which is preliminary data.</text>
</comment>
<dbReference type="PROSITE" id="PS52016">
    <property type="entry name" value="TONB_DEPENDENT_REC_3"/>
    <property type="match status" value="1"/>
</dbReference>
<keyword evidence="6 8" id="KW-0472">Membrane</keyword>
<dbReference type="InterPro" id="IPR012910">
    <property type="entry name" value="Plug_dom"/>
</dbReference>
<feature type="domain" description="TonB-dependent receptor plug" evidence="9">
    <location>
        <begin position="150"/>
        <end position="273"/>
    </location>
</feature>
<dbReference type="Pfam" id="PF07715">
    <property type="entry name" value="Plug"/>
    <property type="match status" value="1"/>
</dbReference>
<dbReference type="Gene3D" id="2.170.130.10">
    <property type="entry name" value="TonB-dependent receptor, plug domain"/>
    <property type="match status" value="1"/>
</dbReference>
<evidence type="ECO:0000313" key="10">
    <source>
        <dbReference type="EMBL" id="RGY28794.1"/>
    </source>
</evidence>
<dbReference type="Gene3D" id="2.40.170.20">
    <property type="entry name" value="TonB-dependent receptor, beta-barrel domain"/>
    <property type="match status" value="1"/>
</dbReference>
<organism evidence="10 11">
    <name type="scientific">Bacteroides caccae</name>
    <dbReference type="NCBI Taxonomy" id="47678"/>
    <lineage>
        <taxon>Bacteria</taxon>
        <taxon>Pseudomonadati</taxon>
        <taxon>Bacteroidota</taxon>
        <taxon>Bacteroidia</taxon>
        <taxon>Bacteroidales</taxon>
        <taxon>Bacteroidaceae</taxon>
        <taxon>Bacteroides</taxon>
    </lineage>
</organism>
<dbReference type="InterPro" id="IPR036942">
    <property type="entry name" value="Beta-barrel_TonB_sf"/>
</dbReference>
<evidence type="ECO:0000256" key="3">
    <source>
        <dbReference type="ARBA" id="ARBA00022452"/>
    </source>
</evidence>
<dbReference type="Gene3D" id="2.60.40.1120">
    <property type="entry name" value="Carboxypeptidase-like, regulatory domain"/>
    <property type="match status" value="1"/>
</dbReference>
<keyword evidence="3 8" id="KW-1134">Transmembrane beta strand</keyword>
<dbReference type="InterPro" id="IPR037066">
    <property type="entry name" value="Plug_dom_sf"/>
</dbReference>
<reference evidence="10 11" key="1">
    <citation type="submission" date="2018-08" db="EMBL/GenBank/DDBJ databases">
        <title>A genome reference for cultivated species of the human gut microbiota.</title>
        <authorList>
            <person name="Zou Y."/>
            <person name="Xue W."/>
            <person name="Luo G."/>
        </authorList>
    </citation>
    <scope>NUCLEOTIDE SEQUENCE [LARGE SCALE GENOMIC DNA]</scope>
    <source>
        <strain evidence="10 11">OF02-6LB</strain>
    </source>
</reference>
<sequence length="1088" mass="119403">MLFVNFVLVFDKIIFVLHRKLPYLCSQSLTTKIIFAMKNITYLLLCCLLFICSSLHAQQTDIKGIVSDSSGEPLPGVSISIKGTTFGTITNMDGQFTIRAKKGNTLIFSFIGYQTVEQKATDTPMKVTLQESSVQVDEVVVTALGIKKEKKALAYSVTEVKSEELNRVKVSNIANSLVGKVAGVNVVKPASGVMGSSRITIRGNGSLNGSNQPLYVIDGVPMNNGNYGQAGEWGGFDAGDGISSINSEDIESMSVLKGGTAAALYGSRAANGAIVITTKKGTAGKVRVEYNMSYTKDSPILKNNDLQWEYGCGANGMNPDQLAIATGAGYGMTPEQAISQLAPTLAKQMSVMSFGSKMDGSNVTQYDGISRPYSPTARNNFKDFYDNAWSVTNNIAVSGGNEKIQFRVGAGDQRFHDMQPNSKLERNNITLNLTSRMNEHFSLKANIMYVRERAKNRPNLGDITSNANASLWQLAPNYGLSDMKITNDDGTEYEVNAQGYVINPLFVVYKNSQKDAKDRIIGSVEVQYNFTPNWYLRGRAGGDMINRRAENVTPWGTARGAVKEGNISNSAEYHGEFNTEAIAGYTNSFKDGLVSVDAFIGWNTMASWSDATSSYGDQFVVPGFNTINNTKTKSGGHSTSESYINSLFGQAEMSYKSMIYLTLTGRNDWFSALSYKGKTSPNHIFYPSVGLGFILSEAIQMPSWFPYLKLRGSWAQSGGAVGAYQLGLTYSYADAYRKYPVGSIDNGTIPNLNLKPLTSISYEGGFEARFFNNRFGIDFTYYVRNTKDDIVNAGISTASGYGNVKINAGKVNNHGIELLLTGTPILSSHFRWDTSFNFAYNKSEIKRITDDVTEFELAKSRTGHDSDNCGPAWIYQQVGQPYGIIRGVTFKRNDKGEIMYENGLPMKGEIEKLGESVHPYTLGFSNSFECHGFTLSFLLDGKFGGKMYSQTNAHMIMFGRHADTLPGREEGIIAQGVKEDGVTPNDVKVTAMKFYMALSGITENCIYDASFIKLRELSFGYNFPTKWIRKIGLSALSLSVVGRNLWNIYDKVPLVDPESSFNIDNGQGFESYGLPASRSIGFNLNVKF</sequence>
<dbReference type="Pfam" id="PF13715">
    <property type="entry name" value="CarbopepD_reg_2"/>
    <property type="match status" value="1"/>
</dbReference>
<keyword evidence="7 8" id="KW-0998">Cell outer membrane</keyword>
<dbReference type="InterPro" id="IPR008969">
    <property type="entry name" value="CarboxyPept-like_regulatory"/>
</dbReference>
<gene>
    <name evidence="10" type="ORF">DXA49_03660</name>
</gene>
<evidence type="ECO:0000256" key="6">
    <source>
        <dbReference type="ARBA" id="ARBA00023136"/>
    </source>
</evidence>
<keyword evidence="2 8" id="KW-0813">Transport</keyword>
<dbReference type="SUPFAM" id="SSF56935">
    <property type="entry name" value="Porins"/>
    <property type="match status" value="1"/>
</dbReference>
<evidence type="ECO:0000313" key="11">
    <source>
        <dbReference type="Proteomes" id="UP000284431"/>
    </source>
</evidence>
<dbReference type="GO" id="GO:0044718">
    <property type="term" value="P:siderophore transmembrane transport"/>
    <property type="evidence" value="ECO:0007669"/>
    <property type="project" value="TreeGrafter"/>
</dbReference>
<evidence type="ECO:0000256" key="8">
    <source>
        <dbReference type="PROSITE-ProRule" id="PRU01360"/>
    </source>
</evidence>
<keyword evidence="5" id="KW-0732">Signal</keyword>
<dbReference type="Proteomes" id="UP000284431">
    <property type="component" value="Unassembled WGS sequence"/>
</dbReference>
<keyword evidence="4 8" id="KW-0812">Transmembrane</keyword>
<comment type="subcellular location">
    <subcellularLocation>
        <location evidence="1 8">Cell outer membrane</location>
        <topology evidence="1 8">Multi-pass membrane protein</topology>
    </subcellularLocation>
</comment>
<dbReference type="PANTHER" id="PTHR30069:SF29">
    <property type="entry name" value="HEMOGLOBIN AND HEMOGLOBIN-HAPTOGLOBIN-BINDING PROTEIN 1-RELATED"/>
    <property type="match status" value="1"/>
</dbReference>
<dbReference type="PANTHER" id="PTHR30069">
    <property type="entry name" value="TONB-DEPENDENT OUTER MEMBRANE RECEPTOR"/>
    <property type="match status" value="1"/>
</dbReference>
<dbReference type="SUPFAM" id="SSF49464">
    <property type="entry name" value="Carboxypeptidase regulatory domain-like"/>
    <property type="match status" value="1"/>
</dbReference>
<dbReference type="FunFam" id="2.60.40.1120:FF:000003">
    <property type="entry name" value="Outer membrane protein Omp121"/>
    <property type="match status" value="1"/>
</dbReference>
<dbReference type="InterPro" id="IPR023997">
    <property type="entry name" value="TonB-dep_OMP_SusC/RagA_CS"/>
</dbReference>
<evidence type="ECO:0000256" key="7">
    <source>
        <dbReference type="ARBA" id="ARBA00023237"/>
    </source>
</evidence>
<dbReference type="InterPro" id="IPR023996">
    <property type="entry name" value="TonB-dep_OMP_SusC/RagA"/>
</dbReference>
<dbReference type="NCBIfam" id="TIGR04056">
    <property type="entry name" value="OMP_RagA_SusC"/>
    <property type="match status" value="1"/>
</dbReference>
<dbReference type="EMBL" id="QSCS01000004">
    <property type="protein sequence ID" value="RGY28794.1"/>
    <property type="molecule type" value="Genomic_DNA"/>
</dbReference>
<evidence type="ECO:0000256" key="1">
    <source>
        <dbReference type="ARBA" id="ARBA00004571"/>
    </source>
</evidence>
<accession>A0A413MM72</accession>
<evidence type="ECO:0000256" key="2">
    <source>
        <dbReference type="ARBA" id="ARBA00022448"/>
    </source>
</evidence>
<evidence type="ECO:0000256" key="5">
    <source>
        <dbReference type="ARBA" id="ARBA00022729"/>
    </source>
</evidence>
<dbReference type="NCBIfam" id="TIGR04057">
    <property type="entry name" value="SusC_RagA_signa"/>
    <property type="match status" value="1"/>
</dbReference>
<name>A0A413MM72_9BACE</name>
<comment type="similarity">
    <text evidence="8">Belongs to the TonB-dependent receptor family.</text>
</comment>
<dbReference type="GO" id="GO:0015344">
    <property type="term" value="F:siderophore uptake transmembrane transporter activity"/>
    <property type="evidence" value="ECO:0007669"/>
    <property type="project" value="TreeGrafter"/>
</dbReference>
<protein>
    <submittedName>
        <fullName evidence="10">SusC/RagA family TonB-linked outer membrane protein</fullName>
    </submittedName>
</protein>